<evidence type="ECO:0000313" key="4">
    <source>
        <dbReference type="Proteomes" id="UP000050497"/>
    </source>
</evidence>
<dbReference type="OrthoDB" id="8454552at2"/>
<dbReference type="Proteomes" id="UP000050497">
    <property type="component" value="Unassembled WGS sequence"/>
</dbReference>
<comment type="caution">
    <text evidence="2">The sequence shown here is derived from an EMBL/GenBank/DDBJ whole genome shotgun (WGS) entry which is preliminary data.</text>
</comment>
<organism evidence="2 4">
    <name type="scientific">Saliniramus fredricksonii</name>
    <dbReference type="NCBI Taxonomy" id="1653334"/>
    <lineage>
        <taxon>Bacteria</taxon>
        <taxon>Pseudomonadati</taxon>
        <taxon>Pseudomonadota</taxon>
        <taxon>Alphaproteobacteria</taxon>
        <taxon>Hyphomicrobiales</taxon>
        <taxon>Salinarimonadaceae</taxon>
        <taxon>Saliniramus</taxon>
    </lineage>
</organism>
<sequence length="89" mass="10161">MRLPNREIVYRLLFVTEQGNEDQRNAANARLASLRDAFNNDRRFPSSRPVMPAIETECWTWWHEVANMPPAPREPAPTTGTVPFGQIPG</sequence>
<dbReference type="EMBL" id="LJSX01000007">
    <property type="protein sequence ID" value="KPQ11453.1"/>
    <property type="molecule type" value="Genomic_DNA"/>
</dbReference>
<name>A0A0P7X898_9HYPH</name>
<feature type="region of interest" description="Disordered" evidence="1">
    <location>
        <begin position="70"/>
        <end position="89"/>
    </location>
</feature>
<evidence type="ECO:0000256" key="1">
    <source>
        <dbReference type="SAM" id="MobiDB-lite"/>
    </source>
</evidence>
<evidence type="ECO:0000313" key="2">
    <source>
        <dbReference type="EMBL" id="KPQ11453.1"/>
    </source>
</evidence>
<protein>
    <submittedName>
        <fullName evidence="2">Uncharacterized protein</fullName>
    </submittedName>
</protein>
<dbReference type="RefSeq" id="WP_074445866.1">
    <property type="nucleotide sequence ID" value="NZ_FMBM01000002.1"/>
</dbReference>
<reference evidence="2 4" key="1">
    <citation type="submission" date="2015-09" db="EMBL/GenBank/DDBJ databases">
        <title>Identification and resolution of microdiversity through metagenomic sequencing of parallel consortia.</title>
        <authorList>
            <person name="Nelson W.C."/>
            <person name="Romine M.F."/>
            <person name="Lindemann S.R."/>
        </authorList>
    </citation>
    <scope>NUCLEOTIDE SEQUENCE [LARGE SCALE GENOMIC DNA]</scope>
    <source>
        <strain evidence="2">HL-109</strain>
    </source>
</reference>
<dbReference type="EMBL" id="FMBM01000002">
    <property type="protein sequence ID" value="SCC82360.1"/>
    <property type="molecule type" value="Genomic_DNA"/>
</dbReference>
<accession>A0A0P7X898</accession>
<evidence type="ECO:0000313" key="5">
    <source>
        <dbReference type="Proteomes" id="UP000182800"/>
    </source>
</evidence>
<gene>
    <name evidence="3" type="ORF">GA0071312_3351</name>
    <name evidence="2" type="ORF">HLUCCO17_05990</name>
</gene>
<dbReference type="STRING" id="1653334.GA0071312_3351"/>
<keyword evidence="5" id="KW-1185">Reference proteome</keyword>
<reference evidence="3 5" key="2">
    <citation type="submission" date="2016-08" db="EMBL/GenBank/DDBJ databases">
        <authorList>
            <person name="Varghese N."/>
            <person name="Submissions Spin"/>
        </authorList>
    </citation>
    <scope>NUCLEOTIDE SEQUENCE [LARGE SCALE GENOMIC DNA]</scope>
    <source>
        <strain evidence="3 5">HL-109</strain>
    </source>
</reference>
<proteinExistence type="predicted"/>
<dbReference type="Proteomes" id="UP000182800">
    <property type="component" value="Unassembled WGS sequence"/>
</dbReference>
<evidence type="ECO:0000313" key="3">
    <source>
        <dbReference type="EMBL" id="SCC82360.1"/>
    </source>
</evidence>
<dbReference type="AlphaFoldDB" id="A0A0P7X898"/>